<dbReference type="InterPro" id="IPR025771">
    <property type="entry name" value="Phosphoethanolamine_N-MeTrfase"/>
</dbReference>
<dbReference type="PROSITE" id="PS51582">
    <property type="entry name" value="SAM_PEAMT"/>
    <property type="match status" value="1"/>
</dbReference>
<accession>A0ABD1N821</accession>
<evidence type="ECO:0000256" key="5">
    <source>
        <dbReference type="ARBA" id="ARBA00035674"/>
    </source>
</evidence>
<evidence type="ECO:0000256" key="2">
    <source>
        <dbReference type="ARBA" id="ARBA00022603"/>
    </source>
</evidence>
<evidence type="ECO:0000256" key="1">
    <source>
        <dbReference type="ARBA" id="ARBA00005189"/>
    </source>
</evidence>
<evidence type="ECO:0000256" key="3">
    <source>
        <dbReference type="ARBA" id="ARBA00022679"/>
    </source>
</evidence>
<proteinExistence type="predicted"/>
<dbReference type="Pfam" id="PF13847">
    <property type="entry name" value="Methyltransf_31"/>
    <property type="match status" value="1"/>
</dbReference>
<name>A0ABD1N821_9FABA</name>
<comment type="pathway">
    <text evidence="1">Lipid metabolism.</text>
</comment>
<reference evidence="11 12" key="1">
    <citation type="submission" date="2024-08" db="EMBL/GenBank/DDBJ databases">
        <title>Insights into the chromosomal genome structure of Flemingia macrophylla.</title>
        <authorList>
            <person name="Ding Y."/>
            <person name="Zhao Y."/>
            <person name="Bi W."/>
            <person name="Wu M."/>
            <person name="Zhao G."/>
            <person name="Gong Y."/>
            <person name="Li W."/>
            <person name="Zhang P."/>
        </authorList>
    </citation>
    <scope>NUCLEOTIDE SEQUENCE [LARGE SCALE GENOMIC DNA]</scope>
    <source>
        <strain evidence="11">DYQJB</strain>
        <tissue evidence="11">Leaf</tissue>
    </source>
</reference>
<comment type="catalytic activity">
    <reaction evidence="7">
        <text>phosphoethanolamine + S-adenosyl-L-methionine = N-methylethanolamine phosphate + S-adenosyl-L-homocysteine + H(+)</text>
        <dbReference type="Rhea" id="RHEA:20365"/>
        <dbReference type="ChEBI" id="CHEBI:15378"/>
        <dbReference type="ChEBI" id="CHEBI:57781"/>
        <dbReference type="ChEBI" id="CHEBI:57856"/>
        <dbReference type="ChEBI" id="CHEBI:58190"/>
        <dbReference type="ChEBI" id="CHEBI:59789"/>
        <dbReference type="EC" id="2.1.1.103"/>
    </reaction>
    <physiologicalReaction direction="left-to-right" evidence="7">
        <dbReference type="Rhea" id="RHEA:20366"/>
    </physiologicalReaction>
</comment>
<comment type="pathway">
    <text evidence="4">Phospholipid metabolism; phosphatidylcholine biosynthesis; phosphocholine from phosphoethanolamine: step 1/1.</text>
</comment>
<dbReference type="Proteomes" id="UP001603857">
    <property type="component" value="Unassembled WGS sequence"/>
</dbReference>
<dbReference type="PANTHER" id="PTHR44307">
    <property type="entry name" value="PHOSPHOETHANOLAMINE METHYLTRANSFERASE"/>
    <property type="match status" value="1"/>
</dbReference>
<dbReference type="CDD" id="cd02440">
    <property type="entry name" value="AdoMet_MTases"/>
    <property type="match status" value="2"/>
</dbReference>
<dbReference type="GO" id="GO:0032259">
    <property type="term" value="P:methylation"/>
    <property type="evidence" value="ECO:0007669"/>
    <property type="project" value="UniProtKB-KW"/>
</dbReference>
<comment type="catalytic activity">
    <reaction evidence="8">
        <text>N-methylethanolamine phosphate + S-adenosyl-L-methionine = N,N-dimethylethanolamine phosphate + S-adenosyl-L-homocysteine + H(+)</text>
        <dbReference type="Rhea" id="RHEA:25321"/>
        <dbReference type="ChEBI" id="CHEBI:15378"/>
        <dbReference type="ChEBI" id="CHEBI:57781"/>
        <dbReference type="ChEBI" id="CHEBI:57856"/>
        <dbReference type="ChEBI" id="CHEBI:58641"/>
        <dbReference type="ChEBI" id="CHEBI:59789"/>
        <dbReference type="EC" id="2.1.1.103"/>
    </reaction>
    <physiologicalReaction direction="left-to-right" evidence="8">
        <dbReference type="Rhea" id="RHEA:25322"/>
    </physiologicalReaction>
</comment>
<keyword evidence="12" id="KW-1185">Reference proteome</keyword>
<organism evidence="11 12">
    <name type="scientific">Flemingia macrophylla</name>
    <dbReference type="NCBI Taxonomy" id="520843"/>
    <lineage>
        <taxon>Eukaryota</taxon>
        <taxon>Viridiplantae</taxon>
        <taxon>Streptophyta</taxon>
        <taxon>Embryophyta</taxon>
        <taxon>Tracheophyta</taxon>
        <taxon>Spermatophyta</taxon>
        <taxon>Magnoliopsida</taxon>
        <taxon>eudicotyledons</taxon>
        <taxon>Gunneridae</taxon>
        <taxon>Pentapetalae</taxon>
        <taxon>rosids</taxon>
        <taxon>fabids</taxon>
        <taxon>Fabales</taxon>
        <taxon>Fabaceae</taxon>
        <taxon>Papilionoideae</taxon>
        <taxon>50 kb inversion clade</taxon>
        <taxon>NPAAA clade</taxon>
        <taxon>indigoferoid/millettioid clade</taxon>
        <taxon>Phaseoleae</taxon>
        <taxon>Flemingia</taxon>
    </lineage>
</organism>
<evidence type="ECO:0000259" key="10">
    <source>
        <dbReference type="Pfam" id="PF13847"/>
    </source>
</evidence>
<feature type="domain" description="Methyltransferase" evidence="9">
    <location>
        <begin position="61"/>
        <end position="156"/>
    </location>
</feature>
<dbReference type="InterPro" id="IPR029063">
    <property type="entry name" value="SAM-dependent_MTases_sf"/>
</dbReference>
<comment type="caution">
    <text evidence="11">The sequence shown here is derived from an EMBL/GenBank/DDBJ whole genome shotgun (WGS) entry which is preliminary data.</text>
</comment>
<evidence type="ECO:0000256" key="7">
    <source>
        <dbReference type="ARBA" id="ARBA00047622"/>
    </source>
</evidence>
<feature type="domain" description="Methyltransferase" evidence="10">
    <location>
        <begin position="285"/>
        <end position="391"/>
    </location>
</feature>
<dbReference type="EC" id="2.1.1.103" evidence="5"/>
<protein>
    <recommendedName>
        <fullName evidence="5">phosphoethanolamine N-methyltransferase</fullName>
        <ecNumber evidence="5">2.1.1.103</ecNumber>
    </recommendedName>
</protein>
<evidence type="ECO:0000256" key="6">
    <source>
        <dbReference type="ARBA" id="ARBA00047619"/>
    </source>
</evidence>
<dbReference type="PANTHER" id="PTHR44307:SF2">
    <property type="entry name" value="PHOSPHOETHANOLAMINE METHYLTRANSFERASE ISOFORM X1"/>
    <property type="match status" value="1"/>
</dbReference>
<evidence type="ECO:0000259" key="9">
    <source>
        <dbReference type="Pfam" id="PF13649"/>
    </source>
</evidence>
<evidence type="ECO:0000313" key="12">
    <source>
        <dbReference type="Proteomes" id="UP001603857"/>
    </source>
</evidence>
<comment type="catalytic activity">
    <reaction evidence="6">
        <text>N,N-dimethylethanolamine phosphate + S-adenosyl-L-methionine = phosphocholine + S-adenosyl-L-homocysteine + H(+)</text>
        <dbReference type="Rhea" id="RHEA:25325"/>
        <dbReference type="ChEBI" id="CHEBI:15378"/>
        <dbReference type="ChEBI" id="CHEBI:57856"/>
        <dbReference type="ChEBI" id="CHEBI:58641"/>
        <dbReference type="ChEBI" id="CHEBI:59789"/>
        <dbReference type="ChEBI" id="CHEBI:295975"/>
        <dbReference type="EC" id="2.1.1.103"/>
    </reaction>
    <physiologicalReaction direction="left-to-right" evidence="6">
        <dbReference type="Rhea" id="RHEA:25326"/>
    </physiologicalReaction>
</comment>
<keyword evidence="3" id="KW-0808">Transferase</keyword>
<dbReference type="SUPFAM" id="SSF53335">
    <property type="entry name" value="S-adenosyl-L-methionine-dependent methyltransferases"/>
    <property type="match status" value="2"/>
</dbReference>
<gene>
    <name evidence="11" type="ORF">Fmac_005408</name>
</gene>
<keyword evidence="2" id="KW-0489">Methyltransferase</keyword>
<evidence type="ECO:0000256" key="8">
    <source>
        <dbReference type="ARBA" id="ARBA00047841"/>
    </source>
</evidence>
<evidence type="ECO:0000313" key="11">
    <source>
        <dbReference type="EMBL" id="KAL2344123.1"/>
    </source>
</evidence>
<dbReference type="GO" id="GO:0000234">
    <property type="term" value="F:phosphoethanolamine N-methyltransferase activity"/>
    <property type="evidence" value="ECO:0007669"/>
    <property type="project" value="UniProtKB-EC"/>
</dbReference>
<dbReference type="Pfam" id="PF13649">
    <property type="entry name" value="Methyltransf_25"/>
    <property type="match status" value="1"/>
</dbReference>
<evidence type="ECO:0000256" key="4">
    <source>
        <dbReference type="ARBA" id="ARBA00035631"/>
    </source>
</evidence>
<dbReference type="Gene3D" id="3.40.50.150">
    <property type="entry name" value="Vaccinia Virus protein VP39"/>
    <property type="match status" value="2"/>
</dbReference>
<dbReference type="EMBL" id="JBGMDY010000002">
    <property type="protein sequence ID" value="KAL2344123.1"/>
    <property type="molecule type" value="Genomic_DNA"/>
</dbReference>
<sequence length="495" mass="56451">MASLAIDVQGDERRVQRSYWIEHSTDLSVESMMLDSNASDLDKEERPEILSLLPAYEGKSVVEFGAGIGRFTGELAKKAGTLLALDFIESAIKKNESINGHHKNVKFMCADVTSPNLHISEGSIDLIFSNWLLMYLSDKEVENLAARMIKWLKVGGYIFFRESCFHQSGDSKRKYNPTHYREPRFYTKVFKECHMSEDTGNSFELSLVGCKCIGAYVRNKKNQNQICWIWQKVESQDDRGFQRFLDSVEYNHKDILLYESVLGQGFVSTGGLETTKEFVAKLGLKHGQKVLDVGCGTGGGDFYMAENFDVEVVGIDLSINMISLAIERAIGLKCSVEFECADCTNKTYPENTFDVIYSRDTLLHIKDKPSLFRSFYKWLKHGGTLLITDYCKRAGSLSIGYAEYIQKGGYCIHDMKTYCQMLENAGFDDVIVEDQTNLFMKTLQWELNSLKSKRGDFIDNFSEKEYNEITERWKAKQMRGANGEQIWGLFIAKKK</sequence>
<dbReference type="InterPro" id="IPR041698">
    <property type="entry name" value="Methyltransf_25"/>
</dbReference>
<dbReference type="AlphaFoldDB" id="A0ABD1N821"/>
<dbReference type="InterPro" id="IPR025714">
    <property type="entry name" value="Methyltranfer_dom"/>
</dbReference>